<feature type="compositionally biased region" description="Polar residues" evidence="3">
    <location>
        <begin position="245"/>
        <end position="254"/>
    </location>
</feature>
<feature type="region of interest" description="Disordered" evidence="3">
    <location>
        <begin position="1128"/>
        <end position="1159"/>
    </location>
</feature>
<feature type="region of interest" description="Disordered" evidence="3">
    <location>
        <begin position="326"/>
        <end position="608"/>
    </location>
</feature>
<dbReference type="GO" id="GO:0007165">
    <property type="term" value="P:signal transduction"/>
    <property type="evidence" value="ECO:0007669"/>
    <property type="project" value="InterPro"/>
</dbReference>
<feature type="compositionally biased region" description="Low complexity" evidence="3">
    <location>
        <begin position="1492"/>
        <end position="1503"/>
    </location>
</feature>
<dbReference type="Gene3D" id="3.10.20.90">
    <property type="entry name" value="Phosphatidylinositol 3-kinase Catalytic Subunit, Chain A, domain 1"/>
    <property type="match status" value="1"/>
</dbReference>
<evidence type="ECO:0000256" key="3">
    <source>
        <dbReference type="SAM" id="MobiDB-lite"/>
    </source>
</evidence>
<feature type="domain" description="SH3" evidence="4">
    <location>
        <begin position="164"/>
        <end position="225"/>
    </location>
</feature>
<proteinExistence type="predicted"/>
<dbReference type="GO" id="GO:0008104">
    <property type="term" value="P:intracellular protein localization"/>
    <property type="evidence" value="ECO:0007669"/>
    <property type="project" value="TreeGrafter"/>
</dbReference>
<evidence type="ECO:0000313" key="7">
    <source>
        <dbReference type="Proteomes" id="UP000008493"/>
    </source>
</evidence>
<feature type="region of interest" description="Disordered" evidence="3">
    <location>
        <begin position="124"/>
        <end position="155"/>
    </location>
</feature>
<gene>
    <name evidence="6" type="ORF">AGABI1DRAFT_109162</name>
</gene>
<evidence type="ECO:0000259" key="4">
    <source>
        <dbReference type="PROSITE" id="PS50002"/>
    </source>
</evidence>
<feature type="region of interest" description="Disordered" evidence="3">
    <location>
        <begin position="1377"/>
        <end position="1567"/>
    </location>
</feature>
<dbReference type="Gene3D" id="2.30.30.40">
    <property type="entry name" value="SH3 Domains"/>
    <property type="match status" value="1"/>
</dbReference>
<dbReference type="SUPFAM" id="SSF50044">
    <property type="entry name" value="SH3-domain"/>
    <property type="match status" value="1"/>
</dbReference>
<feature type="compositionally biased region" description="Basic and acidic residues" evidence="3">
    <location>
        <begin position="127"/>
        <end position="137"/>
    </location>
</feature>
<dbReference type="STRING" id="597362.K5WYL9"/>
<feature type="compositionally biased region" description="Polar residues" evidence="3">
    <location>
        <begin position="1465"/>
        <end position="1477"/>
    </location>
</feature>
<feature type="compositionally biased region" description="Acidic residues" evidence="3">
    <location>
        <begin position="138"/>
        <end position="150"/>
    </location>
</feature>
<keyword evidence="1 2" id="KW-0728">SH3 domain</keyword>
<name>K5WYL9_AGABU</name>
<sequence length="1659" mass="180969">MTELFVFDELAREKLEKYYYARACGRPQIGENTTLEGFYGILSSVADGFSRFHCSSSNCGRLSEAMNSEHDASRRVVQYDFFMFDTAGTQYVEWGMMPDFVMETFTDQLSPDDSGNMHAHADAAAGMHDDAEPRSVLDDDSDGEDGEDYMDDRSSSLSIPNESIDFDLVYSLHSFAATVDGQANVVKGDRLFLIDDSNSYWWLVRVLKTQEVGYIPAENIETPFERLARLNKHRNVDLASATQAELQGDLNASQDRLRLRTGTQSPSPIPPPRGRSMSQSRRLTFTASMSVHRYAPAIWDEEDEDEEDAEFDVGEFMMSDPELAIDEEGHRRGGPGSGPMDVDDGMQWEDSKTEDAQAEDKARMNAQASLGPGIPDSLQAGGPGREAPPHMSQQQQAQMMMQQQQQQRQQGQQAIVQQQLQQQQQHQRAAQQQPQDEPMTSGSKERLSPSDTLRPGSSSPNSRQLDPANAPDTVSRKSLTPGVARDDSNTTFQKEDERAKRLRQEEEEEAARNLNKGARDKETGTLQSSLSQQKLTKQRKVEASKEEEDSGGRKKRGVFSGLFGGRRKDKSKEKNASVTSFDSADTRVSEESAKSSRPSHASSTEGVLSPTTNLALQQQQQQAIATRSIDIKAINPTSERIPQVSLHASQLRQHDQQQQALYQQYLKSSPSSPPEPNLSYGLQTHSTVLGANAPGGVGANSGLGPPAPRQRPGSLILTSTSLDGAFPGVQQELSVIRIFAGKHLQTDATFKTALLNSSTVASDLVRQAIQRFRLPGGEASSDYYLTVKQVEGGSSTVLHDHENPLVVFETLVNEAMEMPKVKRSSMGSISSISSNLSMHPAIKKLPMNDFTDDSAVKFYLNRKGEEGGVEESLLGHDAGGGVVEDSYGSSSGGEGESGDAGVAILGDTIVRSPKSQLLSVSAATSSVSSERFTSPSIRFPLQLVIYREDLPDDMVFHPTTEAIVFKDHLRDSDLSTQGGGVNPMARKKVFMFPRNVTVAEVIEMGLDRFGILEGVVDGGDEVEDKSVKRRSSPRVRYGLWVGANGHDRELTPSSKVVDAFPRPPTFKSPTSNGNNKRRSVDSVQLLGSMDDVQPEDPVFRLRRATSYRNSTSRHRMSAPLDEIALQRLHRESSSSGTSQTSTDQTHTPHMYPQHHQRQISLQQLTQQPVVQAIQDIGSEEDDHDHEVGLKKQRSAQEIIAAQRAASRANQKAILSAQPNLLRGTDILLPDNALLRSSRYDSTEKMRYSYVEPDGETTYDISDIVEAEWRDGDGSSGQSSGSGDDDLLARVVGNADLAGAGGSGKNQPRLGANLVRVLSKIRDGKVGRGGDDDSKETVAAVSQAAQELKGDDKHHDEIHHEERDSIVDDTVVVGGLAALGGGGMKDLKRDSSVPSVSEYSVDDSLGRSRSTTPGSAGFVSRMPGPMHGGSPSGGTFASIRSQQHSSSRSVSSVASSFDERAVDRSSPISPRSNTTTPTGRPVVEKRRQPSLASVMSDTTTMSTSGFVTPPMYPYTPPPLSRQLQDSPKSFASVSTAMSAGGSGSIMGSGSPAMGKKKKGGQRQPILPKDDFGISHMMTIIEYKAAQLRKEKALEKQLAHQNQGQMKTADGDMVDERLFGKRVDMDSFHPEIKSIYESGFKKLEEMDKVLDSYVKPSISAF</sequence>
<feature type="compositionally biased region" description="Pro residues" evidence="3">
    <location>
        <begin position="1509"/>
        <end position="1518"/>
    </location>
</feature>
<dbReference type="Pfam" id="PF00018">
    <property type="entry name" value="SH3_1"/>
    <property type="match status" value="1"/>
</dbReference>
<dbReference type="GO" id="GO:0015630">
    <property type="term" value="C:microtubule cytoskeleton"/>
    <property type="evidence" value="ECO:0007669"/>
    <property type="project" value="TreeGrafter"/>
</dbReference>
<dbReference type="GO" id="GO:0030950">
    <property type="term" value="P:establishment or maintenance of actin cytoskeleton polarity"/>
    <property type="evidence" value="ECO:0007669"/>
    <property type="project" value="TreeGrafter"/>
</dbReference>
<feature type="compositionally biased region" description="Basic and acidic residues" evidence="3">
    <location>
        <begin position="349"/>
        <end position="363"/>
    </location>
</feature>
<dbReference type="InParanoid" id="K5WYL9"/>
<feature type="domain" description="Ras-associating" evidence="5">
    <location>
        <begin position="735"/>
        <end position="865"/>
    </location>
</feature>
<dbReference type="GeneID" id="18822700"/>
<dbReference type="GO" id="GO:0051286">
    <property type="term" value="C:cell tip"/>
    <property type="evidence" value="ECO:0007669"/>
    <property type="project" value="TreeGrafter"/>
</dbReference>
<dbReference type="InterPro" id="IPR000159">
    <property type="entry name" value="RA_dom"/>
</dbReference>
<evidence type="ECO:0008006" key="8">
    <source>
        <dbReference type="Google" id="ProtNLM"/>
    </source>
</evidence>
<organism evidence="6 7">
    <name type="scientific">Agaricus bisporus var. burnettii (strain JB137-S8 / ATCC MYA-4627 / FGSC 10392)</name>
    <name type="common">White button mushroom</name>
    <dbReference type="NCBI Taxonomy" id="597362"/>
    <lineage>
        <taxon>Eukaryota</taxon>
        <taxon>Fungi</taxon>
        <taxon>Dikarya</taxon>
        <taxon>Basidiomycota</taxon>
        <taxon>Agaricomycotina</taxon>
        <taxon>Agaricomycetes</taxon>
        <taxon>Agaricomycetidae</taxon>
        <taxon>Agaricales</taxon>
        <taxon>Agaricineae</taxon>
        <taxon>Agaricaceae</taxon>
        <taxon>Agaricus</taxon>
    </lineage>
</organism>
<evidence type="ECO:0000259" key="5">
    <source>
        <dbReference type="PROSITE" id="PS50200"/>
    </source>
</evidence>
<feature type="region of interest" description="Disordered" evidence="3">
    <location>
        <begin position="1055"/>
        <end position="1078"/>
    </location>
</feature>
<feature type="region of interest" description="Disordered" evidence="3">
    <location>
        <begin position="689"/>
        <end position="712"/>
    </location>
</feature>
<dbReference type="PANTHER" id="PTHR47775:SF1">
    <property type="entry name" value="BUD SITE SELECTION PROTEIN 14"/>
    <property type="match status" value="1"/>
</dbReference>
<dbReference type="EMBL" id="JH971407">
    <property type="protein sequence ID" value="EKM75933.1"/>
    <property type="molecule type" value="Genomic_DNA"/>
</dbReference>
<feature type="compositionally biased region" description="Polar residues" evidence="3">
    <location>
        <begin position="449"/>
        <end position="464"/>
    </location>
</feature>
<dbReference type="PANTHER" id="PTHR47775">
    <property type="entry name" value="BUD SITE SELECTION PROTEIN 14"/>
    <property type="match status" value="1"/>
</dbReference>
<feature type="compositionally biased region" description="Low complexity" evidence="3">
    <location>
        <begin position="1133"/>
        <end position="1147"/>
    </location>
</feature>
<dbReference type="PROSITE" id="PS50200">
    <property type="entry name" value="RA"/>
    <property type="match status" value="1"/>
</dbReference>
<dbReference type="OMA" id="KKLPMND"/>
<dbReference type="CDD" id="cd17043">
    <property type="entry name" value="RA"/>
    <property type="match status" value="1"/>
</dbReference>
<accession>K5WYL9</accession>
<feature type="compositionally biased region" description="Basic and acidic residues" evidence="3">
    <location>
        <begin position="484"/>
        <end position="504"/>
    </location>
</feature>
<keyword evidence="7" id="KW-1185">Reference proteome</keyword>
<feature type="compositionally biased region" description="Low complexity" evidence="3">
    <location>
        <begin position="1432"/>
        <end position="1455"/>
    </location>
</feature>
<dbReference type="InterPro" id="IPR001452">
    <property type="entry name" value="SH3_domain"/>
</dbReference>
<dbReference type="HOGENOM" id="CLU_002295_0_0_1"/>
<feature type="compositionally biased region" description="Basic and acidic residues" evidence="3">
    <location>
        <begin position="584"/>
        <end position="594"/>
    </location>
</feature>
<dbReference type="SMART" id="SM00326">
    <property type="entry name" value="SH3"/>
    <property type="match status" value="1"/>
</dbReference>
<dbReference type="eggNOG" id="ENOG502R17J">
    <property type="taxonomic scope" value="Eukaryota"/>
</dbReference>
<dbReference type="PROSITE" id="PS50002">
    <property type="entry name" value="SH3"/>
    <property type="match status" value="1"/>
</dbReference>
<dbReference type="Pfam" id="PF00788">
    <property type="entry name" value="RA"/>
    <property type="match status" value="1"/>
</dbReference>
<dbReference type="InterPro" id="IPR036028">
    <property type="entry name" value="SH3-like_dom_sf"/>
</dbReference>
<dbReference type="SUPFAM" id="SSF54236">
    <property type="entry name" value="Ubiquitin-like"/>
    <property type="match status" value="1"/>
</dbReference>
<evidence type="ECO:0000313" key="6">
    <source>
        <dbReference type="EMBL" id="EKM75933.1"/>
    </source>
</evidence>
<dbReference type="KEGG" id="abp:AGABI1DRAFT109162"/>
<feature type="region of interest" description="Disordered" evidence="3">
    <location>
        <begin position="245"/>
        <end position="281"/>
    </location>
</feature>
<feature type="compositionally biased region" description="Low complexity" evidence="3">
    <location>
        <begin position="391"/>
        <end position="435"/>
    </location>
</feature>
<protein>
    <recommendedName>
        <fullName evidence="8">SH3 domain-containing protein</fullName>
    </recommendedName>
</protein>
<dbReference type="InterPro" id="IPR029071">
    <property type="entry name" value="Ubiquitin-like_domsf"/>
</dbReference>
<reference evidence="7" key="1">
    <citation type="journal article" date="2012" name="Proc. Natl. Acad. Sci. U.S.A.">
        <title>Genome sequence of the button mushroom Agaricus bisporus reveals mechanisms governing adaptation to a humic-rich ecological niche.</title>
        <authorList>
            <person name="Morin E."/>
            <person name="Kohler A."/>
            <person name="Baker A.R."/>
            <person name="Foulongne-Oriol M."/>
            <person name="Lombard V."/>
            <person name="Nagy L.G."/>
            <person name="Ohm R.A."/>
            <person name="Patyshakuliyeva A."/>
            <person name="Brun A."/>
            <person name="Aerts A.L."/>
            <person name="Bailey A.M."/>
            <person name="Billette C."/>
            <person name="Coutinho P.M."/>
            <person name="Deakin G."/>
            <person name="Doddapaneni H."/>
            <person name="Floudas D."/>
            <person name="Grimwood J."/>
            <person name="Hilden K."/>
            <person name="Kuees U."/>
            <person name="LaButti K.M."/>
            <person name="Lapidus A."/>
            <person name="Lindquist E.A."/>
            <person name="Lucas S.M."/>
            <person name="Murat C."/>
            <person name="Riley R.W."/>
            <person name="Salamov A.A."/>
            <person name="Schmutz J."/>
            <person name="Subramanian V."/>
            <person name="Woesten H.A.B."/>
            <person name="Xu J."/>
            <person name="Eastwood D.C."/>
            <person name="Foster G.D."/>
            <person name="Sonnenberg A.S."/>
            <person name="Cullen D."/>
            <person name="de Vries R.P."/>
            <person name="Lundell T."/>
            <person name="Hibbett D.S."/>
            <person name="Henrissat B."/>
            <person name="Burton K.S."/>
            <person name="Kerrigan R.W."/>
            <person name="Challen M.P."/>
            <person name="Grigoriev I.V."/>
            <person name="Martin F."/>
        </authorList>
    </citation>
    <scope>NUCLEOTIDE SEQUENCE [LARGE SCALE GENOMIC DNA]</scope>
    <source>
        <strain evidence="7">JB137-S8 / ATCC MYA-4627 / FGSC 10392</strain>
    </source>
</reference>
<feature type="compositionally biased region" description="Low complexity" evidence="3">
    <location>
        <begin position="524"/>
        <end position="535"/>
    </location>
</feature>
<evidence type="ECO:0000256" key="1">
    <source>
        <dbReference type="ARBA" id="ARBA00022443"/>
    </source>
</evidence>
<dbReference type="OrthoDB" id="196165at2759"/>
<dbReference type="RefSeq" id="XP_007333494.1">
    <property type="nucleotide sequence ID" value="XM_007333432.1"/>
</dbReference>
<dbReference type="Proteomes" id="UP000008493">
    <property type="component" value="Unassembled WGS sequence"/>
</dbReference>
<dbReference type="InterPro" id="IPR053039">
    <property type="entry name" value="Polarity_Bud-Selection_Reg"/>
</dbReference>
<evidence type="ECO:0000256" key="2">
    <source>
        <dbReference type="PROSITE-ProRule" id="PRU00192"/>
    </source>
</evidence>